<name>A0ABV8D8A7_9BURK</name>
<dbReference type="Gene3D" id="3.30.565.10">
    <property type="entry name" value="Histidine kinase-like ATPase, C-terminal domain"/>
    <property type="match status" value="1"/>
</dbReference>
<feature type="domain" description="Histidine kinase" evidence="15">
    <location>
        <begin position="167"/>
        <end position="384"/>
    </location>
</feature>
<dbReference type="Proteomes" id="UP001595693">
    <property type="component" value="Unassembled WGS sequence"/>
</dbReference>
<dbReference type="CDD" id="cd00082">
    <property type="entry name" value="HisKA"/>
    <property type="match status" value="1"/>
</dbReference>
<evidence type="ECO:0000256" key="14">
    <source>
        <dbReference type="RuleBase" id="RU364088"/>
    </source>
</evidence>
<dbReference type="InterPro" id="IPR036890">
    <property type="entry name" value="HATPase_C_sf"/>
</dbReference>
<keyword evidence="13 14" id="KW-0472">Membrane</keyword>
<evidence type="ECO:0000256" key="10">
    <source>
        <dbReference type="ARBA" id="ARBA00022840"/>
    </source>
</evidence>
<dbReference type="Pfam" id="PF00672">
    <property type="entry name" value="HAMP"/>
    <property type="match status" value="1"/>
</dbReference>
<dbReference type="SUPFAM" id="SSF55874">
    <property type="entry name" value="ATPase domain of HSP90 chaperone/DNA topoisomerase II/histidine kinase"/>
    <property type="match status" value="1"/>
</dbReference>
<dbReference type="InterPro" id="IPR006290">
    <property type="entry name" value="CztS_silS_copS"/>
</dbReference>
<dbReference type="EC" id="2.7.13.3" evidence="14"/>
<dbReference type="PRINTS" id="PR00344">
    <property type="entry name" value="BCTRLSENSOR"/>
</dbReference>
<dbReference type="SMART" id="SM00304">
    <property type="entry name" value="HAMP"/>
    <property type="match status" value="1"/>
</dbReference>
<evidence type="ECO:0000256" key="3">
    <source>
        <dbReference type="ARBA" id="ARBA00022475"/>
    </source>
</evidence>
<feature type="transmembrane region" description="Helical" evidence="14">
    <location>
        <begin position="85"/>
        <end position="109"/>
    </location>
</feature>
<dbReference type="InterPro" id="IPR005467">
    <property type="entry name" value="His_kinase_dom"/>
</dbReference>
<dbReference type="EMBL" id="JBHSAJ010000024">
    <property type="protein sequence ID" value="MFC3934785.1"/>
    <property type="molecule type" value="Genomic_DNA"/>
</dbReference>
<feature type="domain" description="HAMP" evidence="16">
    <location>
        <begin position="106"/>
        <end position="159"/>
    </location>
</feature>
<keyword evidence="18" id="KW-1185">Reference proteome</keyword>
<dbReference type="PROSITE" id="PS50109">
    <property type="entry name" value="HIS_KIN"/>
    <property type="match status" value="1"/>
</dbReference>
<keyword evidence="12 14" id="KW-0902">Two-component regulatory system</keyword>
<dbReference type="CDD" id="cd00075">
    <property type="entry name" value="HATPase"/>
    <property type="match status" value="1"/>
</dbReference>
<evidence type="ECO:0000256" key="11">
    <source>
        <dbReference type="ARBA" id="ARBA00022989"/>
    </source>
</evidence>
<proteinExistence type="predicted"/>
<evidence type="ECO:0000256" key="1">
    <source>
        <dbReference type="ARBA" id="ARBA00000085"/>
    </source>
</evidence>
<keyword evidence="9 14" id="KW-0418">Kinase</keyword>
<evidence type="ECO:0000256" key="2">
    <source>
        <dbReference type="ARBA" id="ARBA00004533"/>
    </source>
</evidence>
<keyword evidence="3 14" id="KW-1003">Cell membrane</keyword>
<evidence type="ECO:0000256" key="12">
    <source>
        <dbReference type="ARBA" id="ARBA00023012"/>
    </source>
</evidence>
<gene>
    <name evidence="17" type="ORF">ACFOW3_09110</name>
</gene>
<sequence length="399" mass="43660">MVDLNQRCPRARTFLRRSLPLKIALAISSITLLLITASFWMVIYLLGQDFNDLQPLLASNGGMVHIPAEDLHARGHAFALRSWRVFAITLGVGALAASLFAWCTARLILSSAHRLANTANRISAHALHERLAPENNIAELEPVARAFNHMLDRLQDSFTRLSGVSSDIAHDLRTPIHRLLMVAQVTLDRPRSAEEYRAVIESAVPAYERMGRMIENILFLARAESQQSAVHATFIPLEQRLGATAAFFELLAQERGLELALQVDQSAHVWADDTLLTRATGNLLTNAIRHAHPGSTVALSGSVASNGGCHISVSNEGEPIALQHQARIFERAYRVESQSNEEAPGVGLGLAIVKSTMELHGGLVYVRSAPGHPTVFTLWFPPPPPRAPRAGPSRGRISR</sequence>
<evidence type="ECO:0000259" key="15">
    <source>
        <dbReference type="PROSITE" id="PS50109"/>
    </source>
</evidence>
<dbReference type="Pfam" id="PF02518">
    <property type="entry name" value="HATPase_c"/>
    <property type="match status" value="1"/>
</dbReference>
<keyword evidence="8 14" id="KW-0547">Nucleotide-binding</keyword>
<evidence type="ECO:0000256" key="8">
    <source>
        <dbReference type="ARBA" id="ARBA00022741"/>
    </source>
</evidence>
<dbReference type="InterPro" id="IPR003594">
    <property type="entry name" value="HATPase_dom"/>
</dbReference>
<dbReference type="InterPro" id="IPR004358">
    <property type="entry name" value="Sig_transdc_His_kin-like_C"/>
</dbReference>
<evidence type="ECO:0000256" key="4">
    <source>
        <dbReference type="ARBA" id="ARBA00022519"/>
    </source>
</evidence>
<comment type="catalytic activity">
    <reaction evidence="1 14">
        <text>ATP + protein L-histidine = ADP + protein N-phospho-L-histidine.</text>
        <dbReference type="EC" id="2.7.13.3"/>
    </reaction>
</comment>
<evidence type="ECO:0000259" key="16">
    <source>
        <dbReference type="PROSITE" id="PS50885"/>
    </source>
</evidence>
<dbReference type="PANTHER" id="PTHR45436:SF3">
    <property type="entry name" value="SENSOR HISTIDINE KINASE HPRS"/>
    <property type="match status" value="1"/>
</dbReference>
<keyword evidence="6 14" id="KW-0808">Transferase</keyword>
<keyword evidence="7 14" id="KW-0812">Transmembrane</keyword>
<accession>A0ABV8D8A7</accession>
<reference evidence="18" key="1">
    <citation type="journal article" date="2019" name="Int. J. Syst. Evol. Microbiol.">
        <title>The Global Catalogue of Microorganisms (GCM) 10K type strain sequencing project: providing services to taxonomists for standard genome sequencing and annotation.</title>
        <authorList>
            <consortium name="The Broad Institute Genomics Platform"/>
            <consortium name="The Broad Institute Genome Sequencing Center for Infectious Disease"/>
            <person name="Wu L."/>
            <person name="Ma J."/>
        </authorList>
    </citation>
    <scope>NUCLEOTIDE SEQUENCE [LARGE SCALE GENOMIC DNA]</scope>
    <source>
        <strain evidence="18">CCUG 2113</strain>
    </source>
</reference>
<dbReference type="InterPro" id="IPR036097">
    <property type="entry name" value="HisK_dim/P_sf"/>
</dbReference>
<dbReference type="Pfam" id="PF00512">
    <property type="entry name" value="HisKA"/>
    <property type="match status" value="1"/>
</dbReference>
<evidence type="ECO:0000256" key="13">
    <source>
        <dbReference type="ARBA" id="ARBA00023136"/>
    </source>
</evidence>
<evidence type="ECO:0000256" key="7">
    <source>
        <dbReference type="ARBA" id="ARBA00022692"/>
    </source>
</evidence>
<dbReference type="PROSITE" id="PS50885">
    <property type="entry name" value="HAMP"/>
    <property type="match status" value="1"/>
</dbReference>
<dbReference type="InterPro" id="IPR050428">
    <property type="entry name" value="TCS_sensor_his_kinase"/>
</dbReference>
<dbReference type="Gene3D" id="1.10.287.130">
    <property type="match status" value="1"/>
</dbReference>
<dbReference type="NCBIfam" id="TIGR01386">
    <property type="entry name" value="cztS_silS_copS"/>
    <property type="match status" value="1"/>
</dbReference>
<evidence type="ECO:0000256" key="5">
    <source>
        <dbReference type="ARBA" id="ARBA00022553"/>
    </source>
</evidence>
<dbReference type="InterPro" id="IPR003661">
    <property type="entry name" value="HisK_dim/P_dom"/>
</dbReference>
<dbReference type="GO" id="GO:0004673">
    <property type="term" value="F:protein histidine kinase activity"/>
    <property type="evidence" value="ECO:0007669"/>
    <property type="project" value="UniProtKB-EC"/>
</dbReference>
<feature type="transmembrane region" description="Helical" evidence="14">
    <location>
        <begin position="21"/>
        <end position="46"/>
    </location>
</feature>
<dbReference type="SUPFAM" id="SSF47384">
    <property type="entry name" value="Homodimeric domain of signal transducing histidine kinase"/>
    <property type="match status" value="1"/>
</dbReference>
<keyword evidence="11 14" id="KW-1133">Transmembrane helix</keyword>
<dbReference type="Gene3D" id="6.10.340.10">
    <property type="match status" value="1"/>
</dbReference>
<dbReference type="InterPro" id="IPR003660">
    <property type="entry name" value="HAMP_dom"/>
</dbReference>
<dbReference type="CDD" id="cd06225">
    <property type="entry name" value="HAMP"/>
    <property type="match status" value="1"/>
</dbReference>
<comment type="function">
    <text evidence="14">Member of a two-component regulatory system.</text>
</comment>
<organism evidence="17 18">
    <name type="scientific">Acidovorax facilis</name>
    <dbReference type="NCBI Taxonomy" id="12917"/>
    <lineage>
        <taxon>Bacteria</taxon>
        <taxon>Pseudomonadati</taxon>
        <taxon>Pseudomonadota</taxon>
        <taxon>Betaproteobacteria</taxon>
        <taxon>Burkholderiales</taxon>
        <taxon>Comamonadaceae</taxon>
        <taxon>Acidovorax</taxon>
    </lineage>
</organism>
<evidence type="ECO:0000256" key="9">
    <source>
        <dbReference type="ARBA" id="ARBA00022777"/>
    </source>
</evidence>
<comment type="caution">
    <text evidence="17">The sequence shown here is derived from an EMBL/GenBank/DDBJ whole genome shotgun (WGS) entry which is preliminary data.</text>
</comment>
<dbReference type="RefSeq" id="WP_252635922.1">
    <property type="nucleotide sequence ID" value="NZ_JAMXAX010000179.1"/>
</dbReference>
<protein>
    <recommendedName>
        <fullName evidence="14">Sensor protein</fullName>
        <ecNumber evidence="14">2.7.13.3</ecNumber>
    </recommendedName>
</protein>
<dbReference type="PANTHER" id="PTHR45436">
    <property type="entry name" value="SENSOR HISTIDINE KINASE YKOH"/>
    <property type="match status" value="1"/>
</dbReference>
<comment type="subcellular location">
    <subcellularLocation>
        <location evidence="2 14">Cell inner membrane</location>
    </subcellularLocation>
</comment>
<keyword evidence="10 14" id="KW-0067">ATP-binding</keyword>
<evidence type="ECO:0000313" key="17">
    <source>
        <dbReference type="EMBL" id="MFC3934785.1"/>
    </source>
</evidence>
<dbReference type="SMART" id="SM00388">
    <property type="entry name" value="HisKA"/>
    <property type="match status" value="1"/>
</dbReference>
<evidence type="ECO:0000313" key="18">
    <source>
        <dbReference type="Proteomes" id="UP001595693"/>
    </source>
</evidence>
<evidence type="ECO:0000256" key="6">
    <source>
        <dbReference type="ARBA" id="ARBA00022679"/>
    </source>
</evidence>
<keyword evidence="4 14" id="KW-0997">Cell inner membrane</keyword>
<dbReference type="SMART" id="SM00387">
    <property type="entry name" value="HATPase_c"/>
    <property type="match status" value="1"/>
</dbReference>
<keyword evidence="5" id="KW-0597">Phosphoprotein</keyword>